<evidence type="ECO:0000256" key="1">
    <source>
        <dbReference type="SAM" id="MobiDB-lite"/>
    </source>
</evidence>
<dbReference type="InterPro" id="IPR035965">
    <property type="entry name" value="PAS-like_dom_sf"/>
</dbReference>
<evidence type="ECO:0000259" key="3">
    <source>
        <dbReference type="PROSITE" id="PS50112"/>
    </source>
</evidence>
<dbReference type="InterPro" id="IPR000014">
    <property type="entry name" value="PAS"/>
</dbReference>
<dbReference type="CDD" id="cd00130">
    <property type="entry name" value="PAS"/>
    <property type="match status" value="1"/>
</dbReference>
<evidence type="ECO:0000313" key="4">
    <source>
        <dbReference type="EMBL" id="SEB68639.1"/>
    </source>
</evidence>
<sequence>MLEDQSVPMMPSIRPNGHSFISPPVSDGPSTTPCRSEVLEALFTVLPQPLCVFDSQRRLLFANPASADLLGYRVEQLVGHYEWLLLPSDTPRWRRFLRGISGGAASRTTFFRLRHRGGDWLWVHAAASVFTVGGVDLIAVMWNDCGGGLCEDPRTISADT</sequence>
<dbReference type="PROSITE" id="PS50112">
    <property type="entry name" value="PAS"/>
    <property type="match status" value="1"/>
</dbReference>
<organism evidence="4 5">
    <name type="scientific">Rhodococcus koreensis</name>
    <dbReference type="NCBI Taxonomy" id="99653"/>
    <lineage>
        <taxon>Bacteria</taxon>
        <taxon>Bacillati</taxon>
        <taxon>Actinomycetota</taxon>
        <taxon>Actinomycetes</taxon>
        <taxon>Mycobacteriales</taxon>
        <taxon>Nocardiaceae</taxon>
        <taxon>Rhodococcus</taxon>
    </lineage>
</organism>
<reference evidence="5" key="1">
    <citation type="submission" date="2016-10" db="EMBL/GenBank/DDBJ databases">
        <authorList>
            <person name="Varghese N."/>
            <person name="Submissions S."/>
        </authorList>
    </citation>
    <scope>NUCLEOTIDE SEQUENCE [LARGE SCALE GENOMIC DNA]</scope>
    <source>
        <strain evidence="5">DSM 44498</strain>
    </source>
</reference>
<evidence type="ECO:0000313" key="5">
    <source>
        <dbReference type="Proteomes" id="UP000183561"/>
    </source>
</evidence>
<dbReference type="InterPro" id="IPR013656">
    <property type="entry name" value="PAS_4"/>
</dbReference>
<protein>
    <submittedName>
        <fullName evidence="4">PAS domain S-box-containing protein</fullName>
    </submittedName>
</protein>
<keyword evidence="5" id="KW-1185">Reference proteome</keyword>
<dbReference type="RefSeq" id="WP_167372137.1">
    <property type="nucleotide sequence ID" value="NZ_FNSV01000005.1"/>
</dbReference>
<keyword evidence="2" id="KW-0472">Membrane</keyword>
<dbReference type="SUPFAM" id="SSF55785">
    <property type="entry name" value="PYP-like sensor domain (PAS domain)"/>
    <property type="match status" value="1"/>
</dbReference>
<feature type="domain" description="PAS" evidence="3">
    <location>
        <begin position="35"/>
        <end position="79"/>
    </location>
</feature>
<dbReference type="EMBL" id="FNSV01000005">
    <property type="protein sequence ID" value="SEB68639.1"/>
    <property type="molecule type" value="Genomic_DNA"/>
</dbReference>
<gene>
    <name evidence="4" type="ORF">SAMN04490239_1220</name>
</gene>
<dbReference type="Pfam" id="PF08448">
    <property type="entry name" value="PAS_4"/>
    <property type="match status" value="1"/>
</dbReference>
<dbReference type="Gene3D" id="3.30.450.20">
    <property type="entry name" value="PAS domain"/>
    <property type="match status" value="1"/>
</dbReference>
<evidence type="ECO:0000256" key="2">
    <source>
        <dbReference type="SAM" id="Phobius"/>
    </source>
</evidence>
<name>A0A1H4LD08_9NOCA</name>
<dbReference type="AlphaFoldDB" id="A0A1H4LD08"/>
<accession>A0A1H4LD08</accession>
<dbReference type="NCBIfam" id="TIGR00229">
    <property type="entry name" value="sensory_box"/>
    <property type="match status" value="1"/>
</dbReference>
<proteinExistence type="predicted"/>
<feature type="transmembrane region" description="Helical" evidence="2">
    <location>
        <begin position="120"/>
        <end position="142"/>
    </location>
</feature>
<keyword evidence="2" id="KW-0812">Transmembrane</keyword>
<dbReference type="Proteomes" id="UP000183561">
    <property type="component" value="Unassembled WGS sequence"/>
</dbReference>
<keyword evidence="2" id="KW-1133">Transmembrane helix</keyword>
<feature type="region of interest" description="Disordered" evidence="1">
    <location>
        <begin position="1"/>
        <end position="29"/>
    </location>
</feature>
<dbReference type="SMART" id="SM00091">
    <property type="entry name" value="PAS"/>
    <property type="match status" value="1"/>
</dbReference>